<dbReference type="Proteomes" id="UP000322976">
    <property type="component" value="Unassembled WGS sequence"/>
</dbReference>
<evidence type="ECO:0000313" key="10">
    <source>
        <dbReference type="EMBL" id="TZE82914.1"/>
    </source>
</evidence>
<evidence type="ECO:0000313" key="11">
    <source>
        <dbReference type="Proteomes" id="UP000322976"/>
    </source>
</evidence>
<feature type="binding site" evidence="8">
    <location>
        <position position="132"/>
    </location>
    <ligand>
        <name>L-tryptophan</name>
        <dbReference type="ChEBI" id="CHEBI:57912"/>
    </ligand>
</feature>
<protein>
    <recommendedName>
        <fullName evidence="8">Tryptophan--tRNA ligase</fullName>
        <ecNumber evidence="8">6.1.1.2</ecNumber>
    </recommendedName>
    <alternativeName>
        <fullName evidence="8">Tryptophanyl-tRNA synthetase</fullName>
        <shortName evidence="8">TrpRS</shortName>
    </alternativeName>
</protein>
<dbReference type="CDD" id="cd00806">
    <property type="entry name" value="TrpRS_core"/>
    <property type="match status" value="1"/>
</dbReference>
<dbReference type="GO" id="GO:0004830">
    <property type="term" value="F:tryptophan-tRNA ligase activity"/>
    <property type="evidence" value="ECO:0007669"/>
    <property type="project" value="UniProtKB-UniRule"/>
</dbReference>
<comment type="function">
    <text evidence="8">Catalyzes the attachment of tryptophan to tRNA(Trp).</text>
</comment>
<comment type="subcellular location">
    <subcellularLocation>
        <location evidence="8">Cytoplasm</location>
    </subcellularLocation>
</comment>
<feature type="binding site" evidence="8">
    <location>
        <begin position="17"/>
        <end position="18"/>
    </location>
    <ligand>
        <name>ATP</name>
        <dbReference type="ChEBI" id="CHEBI:30616"/>
    </ligand>
</feature>
<evidence type="ECO:0000256" key="2">
    <source>
        <dbReference type="ARBA" id="ARBA00022598"/>
    </source>
</evidence>
<evidence type="ECO:0000256" key="3">
    <source>
        <dbReference type="ARBA" id="ARBA00022741"/>
    </source>
</evidence>
<keyword evidence="11" id="KW-1185">Reference proteome</keyword>
<feature type="binding site" evidence="8">
    <location>
        <begin position="192"/>
        <end position="196"/>
    </location>
    <ligand>
        <name>ATP</name>
        <dbReference type="ChEBI" id="CHEBI:30616"/>
    </ligand>
</feature>
<dbReference type="RefSeq" id="WP_149544473.1">
    <property type="nucleotide sequence ID" value="NZ_VTPS01000003.1"/>
</dbReference>
<dbReference type="InterPro" id="IPR014729">
    <property type="entry name" value="Rossmann-like_a/b/a_fold"/>
</dbReference>
<feature type="binding site" evidence="8">
    <location>
        <begin position="144"/>
        <end position="146"/>
    </location>
    <ligand>
        <name>ATP</name>
        <dbReference type="ChEBI" id="CHEBI:30616"/>
    </ligand>
</feature>
<dbReference type="InterPro" id="IPR002305">
    <property type="entry name" value="aa-tRNA-synth_Ic"/>
</dbReference>
<dbReference type="InterPro" id="IPR002306">
    <property type="entry name" value="Trp-tRNA-ligase"/>
</dbReference>
<name>A0A5D8QFK1_9THEO</name>
<dbReference type="GO" id="GO:0005524">
    <property type="term" value="F:ATP binding"/>
    <property type="evidence" value="ECO:0007669"/>
    <property type="project" value="UniProtKB-UniRule"/>
</dbReference>
<feature type="binding site" evidence="8">
    <location>
        <begin position="9"/>
        <end position="11"/>
    </location>
    <ligand>
        <name>ATP</name>
        <dbReference type="ChEBI" id="CHEBI:30616"/>
    </ligand>
</feature>
<dbReference type="PANTHER" id="PTHR43766:SF1">
    <property type="entry name" value="TRYPTOPHAN--TRNA LIGASE, MITOCHONDRIAL"/>
    <property type="match status" value="1"/>
</dbReference>
<dbReference type="InterPro" id="IPR001412">
    <property type="entry name" value="aa-tRNA-synth_I_CS"/>
</dbReference>
<keyword evidence="4 8" id="KW-0067">ATP-binding</keyword>
<evidence type="ECO:0000256" key="7">
    <source>
        <dbReference type="ARBA" id="ARBA00049929"/>
    </source>
</evidence>
<dbReference type="InterPro" id="IPR050203">
    <property type="entry name" value="Trp-tRNA_synthetase"/>
</dbReference>
<keyword evidence="3 8" id="KW-0547">Nucleotide-binding</keyword>
<dbReference type="InterPro" id="IPR024109">
    <property type="entry name" value="Trp-tRNA-ligase_bac-type"/>
</dbReference>
<keyword evidence="2 8" id="KW-0436">Ligase</keyword>
<dbReference type="PRINTS" id="PR01039">
    <property type="entry name" value="TRNASYNTHTRP"/>
</dbReference>
<feature type="short sequence motif" description="'KMSKS' region" evidence="8">
    <location>
        <begin position="192"/>
        <end position="196"/>
    </location>
</feature>
<dbReference type="EC" id="6.1.1.2" evidence="8"/>
<keyword evidence="6 8" id="KW-0030">Aminoacyl-tRNA synthetase</keyword>
<dbReference type="EMBL" id="VTPS01000003">
    <property type="protein sequence ID" value="TZE82914.1"/>
    <property type="molecule type" value="Genomic_DNA"/>
</dbReference>
<evidence type="ECO:0000256" key="1">
    <source>
        <dbReference type="ARBA" id="ARBA00005594"/>
    </source>
</evidence>
<organism evidence="10 11">
    <name type="scientific">Calorimonas adulescens</name>
    <dbReference type="NCBI Taxonomy" id="2606906"/>
    <lineage>
        <taxon>Bacteria</taxon>
        <taxon>Bacillati</taxon>
        <taxon>Bacillota</taxon>
        <taxon>Clostridia</taxon>
        <taxon>Thermoanaerobacterales</taxon>
        <taxon>Thermoanaerobacteraceae</taxon>
        <taxon>Calorimonas</taxon>
    </lineage>
</organism>
<accession>A0A5D8QFK1</accession>
<comment type="caution">
    <text evidence="10">The sequence shown here is derived from an EMBL/GenBank/DDBJ whole genome shotgun (WGS) entry which is preliminary data.</text>
</comment>
<dbReference type="SUPFAM" id="SSF52374">
    <property type="entry name" value="Nucleotidylyl transferase"/>
    <property type="match status" value="1"/>
</dbReference>
<evidence type="ECO:0000256" key="8">
    <source>
        <dbReference type="HAMAP-Rule" id="MF_00140"/>
    </source>
</evidence>
<gene>
    <name evidence="8 10" type="primary">trpS</name>
    <name evidence="10" type="ORF">FWJ32_02880</name>
</gene>
<dbReference type="NCBIfam" id="TIGR00233">
    <property type="entry name" value="trpS"/>
    <property type="match status" value="1"/>
</dbReference>
<comment type="catalytic activity">
    <reaction evidence="7 8">
        <text>tRNA(Trp) + L-tryptophan + ATP = L-tryptophyl-tRNA(Trp) + AMP + diphosphate + H(+)</text>
        <dbReference type="Rhea" id="RHEA:24080"/>
        <dbReference type="Rhea" id="RHEA-COMP:9671"/>
        <dbReference type="Rhea" id="RHEA-COMP:9705"/>
        <dbReference type="ChEBI" id="CHEBI:15378"/>
        <dbReference type="ChEBI" id="CHEBI:30616"/>
        <dbReference type="ChEBI" id="CHEBI:33019"/>
        <dbReference type="ChEBI" id="CHEBI:57912"/>
        <dbReference type="ChEBI" id="CHEBI:78442"/>
        <dbReference type="ChEBI" id="CHEBI:78535"/>
        <dbReference type="ChEBI" id="CHEBI:456215"/>
        <dbReference type="EC" id="6.1.1.2"/>
    </reaction>
</comment>
<evidence type="ECO:0000256" key="5">
    <source>
        <dbReference type="ARBA" id="ARBA00022917"/>
    </source>
</evidence>
<feature type="short sequence motif" description="'HIGH' region" evidence="8">
    <location>
        <begin position="10"/>
        <end position="18"/>
    </location>
</feature>
<dbReference type="Pfam" id="PF00579">
    <property type="entry name" value="tRNA-synt_1b"/>
    <property type="match status" value="1"/>
</dbReference>
<dbReference type="GO" id="GO:0005829">
    <property type="term" value="C:cytosol"/>
    <property type="evidence" value="ECO:0007669"/>
    <property type="project" value="TreeGrafter"/>
</dbReference>
<comment type="similarity">
    <text evidence="1 8 9">Belongs to the class-I aminoacyl-tRNA synthetase family.</text>
</comment>
<dbReference type="GO" id="GO:0006436">
    <property type="term" value="P:tryptophanyl-tRNA aminoacylation"/>
    <property type="evidence" value="ECO:0007669"/>
    <property type="project" value="UniProtKB-UniRule"/>
</dbReference>
<dbReference type="Gene3D" id="3.40.50.620">
    <property type="entry name" value="HUPs"/>
    <property type="match status" value="1"/>
</dbReference>
<comment type="subunit">
    <text evidence="8">Homodimer.</text>
</comment>
<feature type="binding site" evidence="8">
    <location>
        <position position="183"/>
    </location>
    <ligand>
        <name>ATP</name>
        <dbReference type="ChEBI" id="CHEBI:30616"/>
    </ligand>
</feature>
<dbReference type="Gene3D" id="1.10.240.10">
    <property type="entry name" value="Tyrosyl-Transfer RNA Synthetase"/>
    <property type="match status" value="1"/>
</dbReference>
<dbReference type="PROSITE" id="PS00178">
    <property type="entry name" value="AA_TRNA_LIGASE_I"/>
    <property type="match status" value="1"/>
</dbReference>
<evidence type="ECO:0000256" key="4">
    <source>
        <dbReference type="ARBA" id="ARBA00022840"/>
    </source>
</evidence>
<dbReference type="AlphaFoldDB" id="A0A5D8QFK1"/>
<dbReference type="FunFam" id="1.10.240.10:FF:000002">
    <property type="entry name" value="Tryptophan--tRNA ligase"/>
    <property type="match status" value="1"/>
</dbReference>
<evidence type="ECO:0000256" key="9">
    <source>
        <dbReference type="RuleBase" id="RU363036"/>
    </source>
</evidence>
<keyword evidence="8" id="KW-0963">Cytoplasm</keyword>
<keyword evidence="5 8" id="KW-0648">Protein biosynthesis</keyword>
<dbReference type="HAMAP" id="MF_00140_B">
    <property type="entry name" value="Trp_tRNA_synth_B"/>
    <property type="match status" value="1"/>
</dbReference>
<proteinExistence type="inferred from homology"/>
<evidence type="ECO:0000256" key="6">
    <source>
        <dbReference type="ARBA" id="ARBA00023146"/>
    </source>
</evidence>
<sequence length="326" mass="36646">MKRVLSGVQPTGDIHIGNYVGAMMHFVELQQDHECYFCIVDLHALTVPQDPEELRNKTYELAGIYLAIGLDPEKSTIFVQSQVSAHAELAWLLSCMAYFGELSRMTQFKDKSKGKENVSVGLFTYPVLMAADILLYQADYVPVGNDQKQHLELTRDLAERFNNRFGETFVLPEPLIADVGARIMSLTDPTKKMSKSDADENGRINLLDSPDVVKKKIMRAITDSESVIRYDPENKPGVSNLLSLYSVMSGLSIPDLEKKYEGCGYGILKKDLVDVVNEKLKAIQDMYYGFSRGELEMILRKGREKAEAVAEKTLHDVKSKMGLVMF</sequence>
<dbReference type="PANTHER" id="PTHR43766">
    <property type="entry name" value="TRYPTOPHAN--TRNA LIGASE, MITOCHONDRIAL"/>
    <property type="match status" value="1"/>
</dbReference>
<reference evidence="10 11" key="1">
    <citation type="submission" date="2019-08" db="EMBL/GenBank/DDBJ databases">
        <title>Calorimonas adulescens gen. nov., sp. nov., an anaerobic thermophilic bacterium from Sakhalin hot spring.</title>
        <authorList>
            <person name="Khomyakova M.A."/>
            <person name="Merkel A.Y."/>
            <person name="Novikov A."/>
            <person name="Bonch-Osmolovskaya E.A."/>
            <person name="Slobodkin A.I."/>
        </authorList>
    </citation>
    <scope>NUCLEOTIDE SEQUENCE [LARGE SCALE GENOMIC DNA]</scope>
    <source>
        <strain evidence="10 11">A05MB</strain>
    </source>
</reference>